<dbReference type="InterPro" id="IPR054566">
    <property type="entry name" value="ManC/GMP-like_b-helix"/>
</dbReference>
<reference evidence="10 11" key="1">
    <citation type="submission" date="2020-07" db="EMBL/GenBank/DDBJ databases">
        <title>Thermogemmata thermophila gen. nov., sp. nov., a novel moderate thermophilic planctomycete from a Kamchatka hot spring.</title>
        <authorList>
            <person name="Elcheninov A.G."/>
            <person name="Podosokorskaya O.A."/>
            <person name="Kovaleva O.L."/>
            <person name="Novikov A."/>
            <person name="Bonch-Osmolovskaya E.A."/>
            <person name="Toshchakov S.V."/>
            <person name="Kublanov I.V."/>
        </authorList>
    </citation>
    <scope>NUCLEOTIDE SEQUENCE [LARGE SCALE GENOMIC DNA]</scope>
    <source>
        <strain evidence="10 11">2918</strain>
    </source>
</reference>
<evidence type="ECO:0000256" key="6">
    <source>
        <dbReference type="ARBA" id="ARBA00023134"/>
    </source>
</evidence>
<dbReference type="EMBL" id="JACEFB010000001">
    <property type="protein sequence ID" value="MBA2224652.1"/>
    <property type="molecule type" value="Genomic_DNA"/>
</dbReference>
<gene>
    <name evidence="10" type="ORF">H0921_00575</name>
</gene>
<dbReference type="FunFam" id="3.90.550.10:FF:000046">
    <property type="entry name" value="Mannose-1-phosphate guanylyltransferase (GDP)"/>
    <property type="match status" value="1"/>
</dbReference>
<sequence>MEAVELHALVMAGGGGTRFWPRSRQSHPKQFLRFRGERTLLQETVERLAAQIPPERTWVITSAAHRAQAVEQLAEWLGAEQVIGEPSGRDTAACVGLGAALVSRRNPQAALLVVPADHIIEPVQEFRRAVHAAVQFLRDYPDRLITFGIRPTYPATGYGYIRRGELLGTRQEVYASQVREFREKPNFATAEQFLACGEYFWNSGIFLWRVETILDELAQRRPALHAAVREIAAAWNTPQRDAVFQSLYSNLERISIDYAVMQDAGQAGRVLVVHAPFQWDDVGSWLALERHNPQDGDGNTVQGLHCGVDTSRCVIVSDAGHLIATLGVRDLVIVQCGAATLVTTRQSEADVKKLVEALKKRGLDKYL</sequence>
<evidence type="ECO:0000313" key="11">
    <source>
        <dbReference type="Proteomes" id="UP000542342"/>
    </source>
</evidence>
<evidence type="ECO:0000256" key="2">
    <source>
        <dbReference type="ARBA" id="ARBA00012387"/>
    </source>
</evidence>
<dbReference type="InterPro" id="IPR005835">
    <property type="entry name" value="NTP_transferase_dom"/>
</dbReference>
<dbReference type="Proteomes" id="UP000542342">
    <property type="component" value="Unassembled WGS sequence"/>
</dbReference>
<keyword evidence="6" id="KW-0342">GTP-binding</keyword>
<comment type="similarity">
    <text evidence="1">Belongs to the mannose-6-phosphate isomerase type 2 family.</text>
</comment>
<evidence type="ECO:0000256" key="5">
    <source>
        <dbReference type="ARBA" id="ARBA00022741"/>
    </source>
</evidence>
<keyword evidence="3 10" id="KW-0808">Transferase</keyword>
<name>A0A7V8VBG4_9BACT</name>
<dbReference type="GO" id="GO:0004475">
    <property type="term" value="F:mannose-1-phosphate guanylyltransferase (GTP) activity"/>
    <property type="evidence" value="ECO:0007669"/>
    <property type="project" value="UniProtKB-EC"/>
</dbReference>
<evidence type="ECO:0000259" key="9">
    <source>
        <dbReference type="Pfam" id="PF22640"/>
    </source>
</evidence>
<dbReference type="PANTHER" id="PTHR46390:SF1">
    <property type="entry name" value="MANNOSE-1-PHOSPHATE GUANYLYLTRANSFERASE"/>
    <property type="match status" value="1"/>
</dbReference>
<feature type="domain" description="Nucleotidyl transferase" evidence="8">
    <location>
        <begin position="8"/>
        <end position="294"/>
    </location>
</feature>
<evidence type="ECO:0000313" key="10">
    <source>
        <dbReference type="EMBL" id="MBA2224652.1"/>
    </source>
</evidence>
<keyword evidence="5" id="KW-0547">Nucleotide-binding</keyword>
<comment type="caution">
    <text evidence="10">The sequence shown here is derived from an EMBL/GenBank/DDBJ whole genome shotgun (WGS) entry which is preliminary data.</text>
</comment>
<dbReference type="PANTHER" id="PTHR46390">
    <property type="entry name" value="MANNOSE-1-PHOSPHATE GUANYLYLTRANSFERASE"/>
    <property type="match status" value="1"/>
</dbReference>
<dbReference type="SUPFAM" id="SSF53448">
    <property type="entry name" value="Nucleotide-diphospho-sugar transferases"/>
    <property type="match status" value="1"/>
</dbReference>
<dbReference type="EC" id="2.7.7.13" evidence="2"/>
<dbReference type="GO" id="GO:0009298">
    <property type="term" value="P:GDP-mannose biosynthetic process"/>
    <property type="evidence" value="ECO:0007669"/>
    <property type="project" value="TreeGrafter"/>
</dbReference>
<keyword evidence="11" id="KW-1185">Reference proteome</keyword>
<evidence type="ECO:0000256" key="4">
    <source>
        <dbReference type="ARBA" id="ARBA00022695"/>
    </source>
</evidence>
<proteinExistence type="inferred from homology"/>
<evidence type="ECO:0000256" key="7">
    <source>
        <dbReference type="ARBA" id="ARBA00047343"/>
    </source>
</evidence>
<dbReference type="GO" id="GO:0005525">
    <property type="term" value="F:GTP binding"/>
    <property type="evidence" value="ECO:0007669"/>
    <property type="project" value="UniProtKB-KW"/>
</dbReference>
<keyword evidence="4" id="KW-0548">Nucleotidyltransferase</keyword>
<protein>
    <recommendedName>
        <fullName evidence="2">mannose-1-phosphate guanylyltransferase</fullName>
        <ecNumber evidence="2">2.7.7.13</ecNumber>
    </recommendedName>
</protein>
<feature type="domain" description="MannoseP isomerase/GMP-like beta-helix" evidence="9">
    <location>
        <begin position="305"/>
        <end position="358"/>
    </location>
</feature>
<evidence type="ECO:0000259" key="8">
    <source>
        <dbReference type="Pfam" id="PF00483"/>
    </source>
</evidence>
<accession>A0A7V8VBG4</accession>
<evidence type="ECO:0000256" key="1">
    <source>
        <dbReference type="ARBA" id="ARBA00006115"/>
    </source>
</evidence>
<dbReference type="SUPFAM" id="SSF159283">
    <property type="entry name" value="Guanosine diphospho-D-mannose pyrophosphorylase/mannose-6-phosphate isomerase linker domain"/>
    <property type="match status" value="1"/>
</dbReference>
<dbReference type="CDD" id="cd02509">
    <property type="entry name" value="GDP-M1P_Guanylyltransferase"/>
    <property type="match status" value="1"/>
</dbReference>
<dbReference type="Gene3D" id="3.90.550.10">
    <property type="entry name" value="Spore Coat Polysaccharide Biosynthesis Protein SpsA, Chain A"/>
    <property type="match status" value="1"/>
</dbReference>
<dbReference type="InterPro" id="IPR049577">
    <property type="entry name" value="GMPP_N"/>
</dbReference>
<comment type="catalytic activity">
    <reaction evidence="7">
        <text>alpha-D-mannose 1-phosphate + GTP + H(+) = GDP-alpha-D-mannose + diphosphate</text>
        <dbReference type="Rhea" id="RHEA:15229"/>
        <dbReference type="ChEBI" id="CHEBI:15378"/>
        <dbReference type="ChEBI" id="CHEBI:33019"/>
        <dbReference type="ChEBI" id="CHEBI:37565"/>
        <dbReference type="ChEBI" id="CHEBI:57527"/>
        <dbReference type="ChEBI" id="CHEBI:58409"/>
        <dbReference type="EC" id="2.7.7.13"/>
    </reaction>
</comment>
<dbReference type="Pfam" id="PF22640">
    <property type="entry name" value="ManC_GMP_beta-helix"/>
    <property type="match status" value="1"/>
</dbReference>
<evidence type="ECO:0000256" key="3">
    <source>
        <dbReference type="ARBA" id="ARBA00022679"/>
    </source>
</evidence>
<dbReference type="AlphaFoldDB" id="A0A7V8VBG4"/>
<dbReference type="InterPro" id="IPR029044">
    <property type="entry name" value="Nucleotide-diphossugar_trans"/>
</dbReference>
<dbReference type="Pfam" id="PF00483">
    <property type="entry name" value="NTP_transferase"/>
    <property type="match status" value="1"/>
</dbReference>
<dbReference type="RefSeq" id="WP_194536087.1">
    <property type="nucleotide sequence ID" value="NZ_JACEFB010000001.1"/>
</dbReference>
<organism evidence="10 11">
    <name type="scientific">Thermogemmata fonticola</name>
    <dbReference type="NCBI Taxonomy" id="2755323"/>
    <lineage>
        <taxon>Bacteria</taxon>
        <taxon>Pseudomonadati</taxon>
        <taxon>Planctomycetota</taxon>
        <taxon>Planctomycetia</taxon>
        <taxon>Gemmatales</taxon>
        <taxon>Gemmataceae</taxon>
        <taxon>Thermogemmata</taxon>
    </lineage>
</organism>
<dbReference type="InterPro" id="IPR051161">
    <property type="entry name" value="Mannose-6P_isomerase_type2"/>
</dbReference>